<dbReference type="Pfam" id="PF00005">
    <property type="entry name" value="ABC_tran"/>
    <property type="match status" value="1"/>
</dbReference>
<feature type="domain" description="ABC transporter" evidence="6">
    <location>
        <begin position="1"/>
        <end position="221"/>
    </location>
</feature>
<dbReference type="InterPro" id="IPR003593">
    <property type="entry name" value="AAA+_ATPase"/>
</dbReference>
<evidence type="ECO:0000256" key="3">
    <source>
        <dbReference type="ARBA" id="ARBA00022741"/>
    </source>
</evidence>
<dbReference type="Gene3D" id="3.40.50.300">
    <property type="entry name" value="P-loop containing nucleotide triphosphate hydrolases"/>
    <property type="match status" value="1"/>
</dbReference>
<dbReference type="SUPFAM" id="SSF52540">
    <property type="entry name" value="P-loop containing nucleoside triphosphate hydrolases"/>
    <property type="match status" value="1"/>
</dbReference>
<keyword evidence="3" id="KW-0547">Nucleotide-binding</keyword>
<evidence type="ECO:0000256" key="1">
    <source>
        <dbReference type="ARBA" id="ARBA00005417"/>
    </source>
</evidence>
<evidence type="ECO:0000313" key="7">
    <source>
        <dbReference type="EMBL" id="SVA52519.1"/>
    </source>
</evidence>
<gene>
    <name evidence="7" type="ORF">METZ01_LOCUS105373</name>
</gene>
<evidence type="ECO:0000259" key="6">
    <source>
        <dbReference type="PROSITE" id="PS50893"/>
    </source>
</evidence>
<keyword evidence="4" id="KW-0067">ATP-binding</keyword>
<reference evidence="7" key="1">
    <citation type="submission" date="2018-05" db="EMBL/GenBank/DDBJ databases">
        <authorList>
            <person name="Lanie J.A."/>
            <person name="Ng W.-L."/>
            <person name="Kazmierczak K.M."/>
            <person name="Andrzejewski T.M."/>
            <person name="Davidsen T.M."/>
            <person name="Wayne K.J."/>
            <person name="Tettelin H."/>
            <person name="Glass J.I."/>
            <person name="Rusch D."/>
            <person name="Podicherti R."/>
            <person name="Tsui H.-C.T."/>
            <person name="Winkler M.E."/>
        </authorList>
    </citation>
    <scope>NUCLEOTIDE SEQUENCE</scope>
</reference>
<dbReference type="GO" id="GO:0015658">
    <property type="term" value="F:branched-chain amino acid transmembrane transporter activity"/>
    <property type="evidence" value="ECO:0007669"/>
    <property type="project" value="TreeGrafter"/>
</dbReference>
<name>A0A381WJ82_9ZZZZ</name>
<sequence length="222" mass="24392">VHILKDVDLAIYPGELVCLLGGNASGKSTTLKTLLGMVTPTSGEVVLDGEVVNDKPTRYRVINGVTMVPENRRLFKRLSVRENLELGAYLRNDKDGITEDLEKIYDLFPRVKERLTQKAGTLSGGEQQMVAIGRALMSRPRVLLMDEPSMGLAPALVQQNFELIRQIHADGMSVFMVEQNANMALSIADRGWVLQTGRVVLDDTAEALLANPELRASYLGEG</sequence>
<dbReference type="SMART" id="SM00382">
    <property type="entry name" value="AAA"/>
    <property type="match status" value="1"/>
</dbReference>
<dbReference type="PROSITE" id="PS00211">
    <property type="entry name" value="ABC_TRANSPORTER_1"/>
    <property type="match status" value="1"/>
</dbReference>
<dbReference type="InterPro" id="IPR017871">
    <property type="entry name" value="ABC_transporter-like_CS"/>
</dbReference>
<dbReference type="InterPro" id="IPR003439">
    <property type="entry name" value="ABC_transporter-like_ATP-bd"/>
</dbReference>
<evidence type="ECO:0000256" key="4">
    <source>
        <dbReference type="ARBA" id="ARBA00022840"/>
    </source>
</evidence>
<dbReference type="InterPro" id="IPR052156">
    <property type="entry name" value="BCAA_Transport_ATP-bd_LivF"/>
</dbReference>
<dbReference type="GO" id="GO:0005524">
    <property type="term" value="F:ATP binding"/>
    <property type="evidence" value="ECO:0007669"/>
    <property type="project" value="UniProtKB-KW"/>
</dbReference>
<feature type="non-terminal residue" evidence="7">
    <location>
        <position position="1"/>
    </location>
</feature>
<evidence type="ECO:0000256" key="5">
    <source>
        <dbReference type="ARBA" id="ARBA00022970"/>
    </source>
</evidence>
<dbReference type="CDD" id="cd03224">
    <property type="entry name" value="ABC_TM1139_LivF_branched"/>
    <property type="match status" value="1"/>
</dbReference>
<dbReference type="GO" id="GO:0016887">
    <property type="term" value="F:ATP hydrolysis activity"/>
    <property type="evidence" value="ECO:0007669"/>
    <property type="project" value="InterPro"/>
</dbReference>
<dbReference type="PROSITE" id="PS50893">
    <property type="entry name" value="ABC_TRANSPORTER_2"/>
    <property type="match status" value="1"/>
</dbReference>
<dbReference type="InterPro" id="IPR027417">
    <property type="entry name" value="P-loop_NTPase"/>
</dbReference>
<dbReference type="GO" id="GO:0015807">
    <property type="term" value="P:L-amino acid transport"/>
    <property type="evidence" value="ECO:0007669"/>
    <property type="project" value="TreeGrafter"/>
</dbReference>
<proteinExistence type="inferred from homology"/>
<dbReference type="AlphaFoldDB" id="A0A381WJ82"/>
<dbReference type="EMBL" id="UINC01011970">
    <property type="protein sequence ID" value="SVA52519.1"/>
    <property type="molecule type" value="Genomic_DNA"/>
</dbReference>
<dbReference type="PANTHER" id="PTHR43820:SF4">
    <property type="entry name" value="HIGH-AFFINITY BRANCHED-CHAIN AMINO ACID TRANSPORT ATP-BINDING PROTEIN LIVF"/>
    <property type="match status" value="1"/>
</dbReference>
<evidence type="ECO:0000256" key="2">
    <source>
        <dbReference type="ARBA" id="ARBA00022448"/>
    </source>
</evidence>
<keyword evidence="2" id="KW-0813">Transport</keyword>
<keyword evidence="5" id="KW-0029">Amino-acid transport</keyword>
<dbReference type="PANTHER" id="PTHR43820">
    <property type="entry name" value="HIGH-AFFINITY BRANCHED-CHAIN AMINO ACID TRANSPORT ATP-BINDING PROTEIN LIVF"/>
    <property type="match status" value="1"/>
</dbReference>
<accession>A0A381WJ82</accession>
<comment type="similarity">
    <text evidence="1">Belongs to the ABC transporter superfamily.</text>
</comment>
<organism evidence="7">
    <name type="scientific">marine metagenome</name>
    <dbReference type="NCBI Taxonomy" id="408172"/>
    <lineage>
        <taxon>unclassified sequences</taxon>
        <taxon>metagenomes</taxon>
        <taxon>ecological metagenomes</taxon>
    </lineage>
</organism>
<protein>
    <recommendedName>
        <fullName evidence="6">ABC transporter domain-containing protein</fullName>
    </recommendedName>
</protein>